<proteinExistence type="predicted"/>
<dbReference type="SUPFAM" id="SSF63829">
    <property type="entry name" value="Calcium-dependent phosphotriesterase"/>
    <property type="match status" value="1"/>
</dbReference>
<dbReference type="Proteomes" id="UP000034883">
    <property type="component" value="Chromosome"/>
</dbReference>
<organism evidence="1 2">
    <name type="scientific">Sandaracinus amylolyticus</name>
    <dbReference type="NCBI Taxonomy" id="927083"/>
    <lineage>
        <taxon>Bacteria</taxon>
        <taxon>Pseudomonadati</taxon>
        <taxon>Myxococcota</taxon>
        <taxon>Polyangia</taxon>
        <taxon>Polyangiales</taxon>
        <taxon>Sandaracinaceae</taxon>
        <taxon>Sandaracinus</taxon>
    </lineage>
</organism>
<evidence type="ECO:0000313" key="1">
    <source>
        <dbReference type="EMBL" id="AKF11374.1"/>
    </source>
</evidence>
<dbReference type="STRING" id="927083.DB32_008523"/>
<keyword evidence="2" id="KW-1185">Reference proteome</keyword>
<sequence>MLVLAGCYTSHERAATDLPIDVDASIRSPLCPAPTNGDGRTLLVLHDPEIGPLTLSRREPDGTYRTITRELFSPMPFLQALPGGAHAVVGLDAGSAELVELETGVVRPLASLLPPDAVATCGRDGPGVANGFVIQGRADGRALLYGCSRYADGAPGGEARIVGGAVWEVSLESFEAREVATGCAKASYPVGAPCDVQVTWRSCPGSDAVDAAVRSELRRIDGSVHPLRARSWALSPSTQLALGDGDAPHELLVIDAAGRERRVLESVDVEGPLRFGLLLRRDGAALVFDRGSTFLVTTTQTSPPLPGACSEEGGVAFVGASPDGALLVRGCSASARWSSLDLRAPAATRSLPELDGVRGAVVGWSHDGAHWLIDTWAAMGDEARATLVSRDGEVVARVHATEPELGEVHDVAFAFPAD</sequence>
<gene>
    <name evidence="1" type="ORF">DB32_008523</name>
</gene>
<evidence type="ECO:0000313" key="2">
    <source>
        <dbReference type="Proteomes" id="UP000034883"/>
    </source>
</evidence>
<dbReference type="KEGG" id="samy:DB32_008523"/>
<dbReference type="EMBL" id="CP011125">
    <property type="protein sequence ID" value="AKF11374.1"/>
    <property type="molecule type" value="Genomic_DNA"/>
</dbReference>
<protein>
    <submittedName>
        <fullName evidence="1">Uncharacterized protein</fullName>
    </submittedName>
</protein>
<reference evidence="1 2" key="1">
    <citation type="submission" date="2015-03" db="EMBL/GenBank/DDBJ databases">
        <title>Genome assembly of Sandaracinus amylolyticus DSM 53668.</title>
        <authorList>
            <person name="Sharma G."/>
            <person name="Subramanian S."/>
        </authorList>
    </citation>
    <scope>NUCLEOTIDE SEQUENCE [LARGE SCALE GENOMIC DNA]</scope>
    <source>
        <strain evidence="1 2">DSM 53668</strain>
    </source>
</reference>
<name>A0A0F6SI09_9BACT</name>
<accession>A0A0F6SI09</accession>
<dbReference type="RefSeq" id="WP_053238248.1">
    <property type="nucleotide sequence ID" value="NZ_CP011125.1"/>
</dbReference>
<dbReference type="AlphaFoldDB" id="A0A0F6SI09"/>